<gene>
    <name evidence="1" type="ORF">LCGC14_3082920</name>
</gene>
<sequence length="51" mass="5844">VYGWPSIISTTGIVEGPAKPREYYFGLMAGLDEEKVREELKGRFIDHGHHR</sequence>
<dbReference type="InterPro" id="IPR046666">
    <property type="entry name" value="DUF6775"/>
</dbReference>
<dbReference type="Pfam" id="PF20565">
    <property type="entry name" value="DUF6775"/>
    <property type="match status" value="1"/>
</dbReference>
<accession>A0A0F8WDL4</accession>
<protein>
    <submittedName>
        <fullName evidence="1">Uncharacterized protein</fullName>
    </submittedName>
</protein>
<dbReference type="AlphaFoldDB" id="A0A0F8WDL4"/>
<evidence type="ECO:0000313" key="1">
    <source>
        <dbReference type="EMBL" id="KKK54618.1"/>
    </source>
</evidence>
<dbReference type="EMBL" id="LAZR01065908">
    <property type="protein sequence ID" value="KKK54618.1"/>
    <property type="molecule type" value="Genomic_DNA"/>
</dbReference>
<feature type="non-terminal residue" evidence="1">
    <location>
        <position position="1"/>
    </location>
</feature>
<proteinExistence type="predicted"/>
<organism evidence="1">
    <name type="scientific">marine sediment metagenome</name>
    <dbReference type="NCBI Taxonomy" id="412755"/>
    <lineage>
        <taxon>unclassified sequences</taxon>
        <taxon>metagenomes</taxon>
        <taxon>ecological metagenomes</taxon>
    </lineage>
</organism>
<comment type="caution">
    <text evidence="1">The sequence shown here is derived from an EMBL/GenBank/DDBJ whole genome shotgun (WGS) entry which is preliminary data.</text>
</comment>
<reference evidence="1" key="1">
    <citation type="journal article" date="2015" name="Nature">
        <title>Complex archaea that bridge the gap between prokaryotes and eukaryotes.</title>
        <authorList>
            <person name="Spang A."/>
            <person name="Saw J.H."/>
            <person name="Jorgensen S.L."/>
            <person name="Zaremba-Niedzwiedzka K."/>
            <person name="Martijn J."/>
            <person name="Lind A.E."/>
            <person name="van Eijk R."/>
            <person name="Schleper C."/>
            <person name="Guy L."/>
            <person name="Ettema T.J."/>
        </authorList>
    </citation>
    <scope>NUCLEOTIDE SEQUENCE</scope>
</reference>
<name>A0A0F8WDL4_9ZZZZ</name>